<accession>A0A3B0Y7I7</accession>
<comment type="subcellular location">
    <subcellularLocation>
        <location evidence="1">Membrane</location>
        <topology evidence="1">Multi-pass membrane protein</topology>
    </subcellularLocation>
</comment>
<feature type="transmembrane region" description="Helical" evidence="5">
    <location>
        <begin position="21"/>
        <end position="43"/>
    </location>
</feature>
<dbReference type="EMBL" id="UOFG01000235">
    <property type="protein sequence ID" value="VAW64524.1"/>
    <property type="molecule type" value="Genomic_DNA"/>
</dbReference>
<feature type="transmembrane region" description="Helical" evidence="5">
    <location>
        <begin position="299"/>
        <end position="322"/>
    </location>
</feature>
<evidence type="ECO:0000313" key="6">
    <source>
        <dbReference type="EMBL" id="VAW64524.1"/>
    </source>
</evidence>
<evidence type="ECO:0000256" key="5">
    <source>
        <dbReference type="SAM" id="Phobius"/>
    </source>
</evidence>
<dbReference type="GO" id="GO:0016020">
    <property type="term" value="C:membrane"/>
    <property type="evidence" value="ECO:0007669"/>
    <property type="project" value="UniProtKB-SubCell"/>
</dbReference>
<feature type="transmembrane region" description="Helical" evidence="5">
    <location>
        <begin position="418"/>
        <end position="439"/>
    </location>
</feature>
<feature type="transmembrane region" description="Helical" evidence="5">
    <location>
        <begin position="219"/>
        <end position="237"/>
    </location>
</feature>
<feature type="transmembrane region" description="Helical" evidence="5">
    <location>
        <begin position="177"/>
        <end position="198"/>
    </location>
</feature>
<feature type="transmembrane region" description="Helical" evidence="5">
    <location>
        <begin position="362"/>
        <end position="385"/>
    </location>
</feature>
<feature type="transmembrane region" description="Helical" evidence="5">
    <location>
        <begin position="93"/>
        <end position="112"/>
    </location>
</feature>
<feature type="transmembrane region" description="Helical" evidence="5">
    <location>
        <begin position="118"/>
        <end position="138"/>
    </location>
</feature>
<dbReference type="PANTHER" id="PTHR43424">
    <property type="entry name" value="LOCUS PUTATIVE PROTEIN 1-RELATED"/>
    <property type="match status" value="1"/>
</dbReference>
<gene>
    <name evidence="6" type="ORF">MNBD_GAMMA11-272</name>
</gene>
<dbReference type="CDD" id="cd13128">
    <property type="entry name" value="MATE_Wzx_like"/>
    <property type="match status" value="1"/>
</dbReference>
<evidence type="ECO:0000256" key="4">
    <source>
        <dbReference type="ARBA" id="ARBA00023136"/>
    </source>
</evidence>
<organism evidence="6">
    <name type="scientific">hydrothermal vent metagenome</name>
    <dbReference type="NCBI Taxonomy" id="652676"/>
    <lineage>
        <taxon>unclassified sequences</taxon>
        <taxon>metagenomes</taxon>
        <taxon>ecological metagenomes</taxon>
    </lineage>
</organism>
<protein>
    <submittedName>
        <fullName evidence="6">Uncharacterized protein</fullName>
    </submittedName>
</protein>
<proteinExistence type="predicted"/>
<feature type="transmembrane region" description="Helical" evidence="5">
    <location>
        <begin position="391"/>
        <end position="411"/>
    </location>
</feature>
<dbReference type="PANTHER" id="PTHR43424:SF1">
    <property type="entry name" value="LOCUS PUTATIVE PROTEIN 1-RELATED"/>
    <property type="match status" value="1"/>
</dbReference>
<dbReference type="Pfam" id="PF01943">
    <property type="entry name" value="Polysacc_synt"/>
    <property type="match status" value="1"/>
</dbReference>
<dbReference type="InterPro" id="IPR052556">
    <property type="entry name" value="PolySynth_Transporter"/>
</dbReference>
<sequence>MVLNKVYHRFSKYLSNASWIIFEKILTMGITLLVTVFLARYLGPERYGVLAYAISLVAILAIPGHAGLSGLVIRELVKYPDAKEEIMGTSFMLKGLGYLTGFFLLIMYAYLIEGQQGQAFWVLLVLATMVLFQAFDVIDFLYQSRLEAKYTAISRSVAIVLSASAKIGLIFLGSGLIYIALAHALQALMSALCLVLFYCFKSRERISNWKVSFIRARELLSQGWLVFLGTIFAVIYLKVDQVMLMWLKGDEEVGIYAVAATLSEAWYFFPAAIVASVFPKLIQLKKTNPLTYKKRLQQLFDLLFILAICVAVLVTFFSEILIEQVFGASYIESANILTVHIWAAVFIFMRTVFSKWILIENVLVFSLITQGMGAVTNIILNLVLIPEYGGLGAAYATILSYAAASYVALLFSAKTRPVFWMMTFAMLSPFRYVMFKSYINNR</sequence>
<keyword evidence="3 5" id="KW-1133">Transmembrane helix</keyword>
<dbReference type="AlphaFoldDB" id="A0A3B0Y7I7"/>
<evidence type="ECO:0000256" key="2">
    <source>
        <dbReference type="ARBA" id="ARBA00022692"/>
    </source>
</evidence>
<dbReference type="InterPro" id="IPR002797">
    <property type="entry name" value="Polysacc_synth"/>
</dbReference>
<feature type="transmembrane region" description="Helical" evidence="5">
    <location>
        <begin position="257"/>
        <end position="278"/>
    </location>
</feature>
<feature type="transmembrane region" description="Helical" evidence="5">
    <location>
        <begin position="49"/>
        <end position="73"/>
    </location>
</feature>
<name>A0A3B0Y7I7_9ZZZZ</name>
<keyword evidence="2 5" id="KW-0812">Transmembrane</keyword>
<evidence type="ECO:0000256" key="1">
    <source>
        <dbReference type="ARBA" id="ARBA00004141"/>
    </source>
</evidence>
<evidence type="ECO:0000256" key="3">
    <source>
        <dbReference type="ARBA" id="ARBA00022989"/>
    </source>
</evidence>
<feature type="transmembrane region" description="Helical" evidence="5">
    <location>
        <begin position="334"/>
        <end position="353"/>
    </location>
</feature>
<reference evidence="6" key="1">
    <citation type="submission" date="2018-06" db="EMBL/GenBank/DDBJ databases">
        <authorList>
            <person name="Zhirakovskaya E."/>
        </authorList>
    </citation>
    <scope>NUCLEOTIDE SEQUENCE</scope>
</reference>
<keyword evidence="4 5" id="KW-0472">Membrane</keyword>